<dbReference type="EMBL" id="LECT01000015">
    <property type="protein sequence ID" value="KLU06382.1"/>
    <property type="molecule type" value="Genomic_DNA"/>
</dbReference>
<sequence>MNGINGGETGCLQIKDHPERRCLLQAVEPSVIRIVTVYQNPPCSQRWLTDEWRSLTFD</sequence>
<organism evidence="1 2">
    <name type="scientific">Rhodopirellula islandica</name>
    <dbReference type="NCBI Taxonomy" id="595434"/>
    <lineage>
        <taxon>Bacteria</taxon>
        <taxon>Pseudomonadati</taxon>
        <taxon>Planctomycetota</taxon>
        <taxon>Planctomycetia</taxon>
        <taxon>Pirellulales</taxon>
        <taxon>Pirellulaceae</taxon>
        <taxon>Rhodopirellula</taxon>
    </lineage>
</organism>
<dbReference type="PATRIC" id="fig|595434.4.peg.1526"/>
<evidence type="ECO:0000313" key="2">
    <source>
        <dbReference type="Proteomes" id="UP000036367"/>
    </source>
</evidence>
<protein>
    <submittedName>
        <fullName evidence="1">Uncharacterized protein</fullName>
    </submittedName>
</protein>
<dbReference type="Proteomes" id="UP000036367">
    <property type="component" value="Unassembled WGS sequence"/>
</dbReference>
<dbReference type="AlphaFoldDB" id="A0A0J1BIM6"/>
<comment type="caution">
    <text evidence="1">The sequence shown here is derived from an EMBL/GenBank/DDBJ whole genome shotgun (WGS) entry which is preliminary data.</text>
</comment>
<proteinExistence type="predicted"/>
<gene>
    <name evidence="1" type="ORF">RISK_001593</name>
</gene>
<name>A0A0J1BIM6_RHOIS</name>
<keyword evidence="2" id="KW-1185">Reference proteome</keyword>
<accession>A0A0J1BIM6</accession>
<reference evidence="1" key="1">
    <citation type="submission" date="2015-05" db="EMBL/GenBank/DDBJ databases">
        <title>Permanent draft genome of Rhodopirellula islandicus K833.</title>
        <authorList>
            <person name="Kizina J."/>
            <person name="Richter M."/>
            <person name="Glockner F.O."/>
            <person name="Harder J."/>
        </authorList>
    </citation>
    <scope>NUCLEOTIDE SEQUENCE [LARGE SCALE GENOMIC DNA]</scope>
    <source>
        <strain evidence="1">K833</strain>
    </source>
</reference>
<evidence type="ECO:0000313" key="1">
    <source>
        <dbReference type="EMBL" id="KLU06382.1"/>
    </source>
</evidence>